<feature type="compositionally biased region" description="Polar residues" evidence="1">
    <location>
        <begin position="124"/>
        <end position="141"/>
    </location>
</feature>
<name>A0A922NRG8_9PLEO</name>
<gene>
    <name evidence="2" type="ORF">Ptr86124_002542</name>
</gene>
<evidence type="ECO:0000256" key="1">
    <source>
        <dbReference type="SAM" id="MobiDB-lite"/>
    </source>
</evidence>
<reference evidence="3" key="1">
    <citation type="journal article" date="2022" name="Microb. Genom.">
        <title>A global pangenome for the wheat fungal pathogen Pyrenophora tritici-repentis and prediction of effector protein structural homology.</title>
        <authorList>
            <person name="Moolhuijzen P.M."/>
            <person name="See P.T."/>
            <person name="Shi G."/>
            <person name="Powell H.R."/>
            <person name="Cockram J."/>
            <person name="Jorgensen L.N."/>
            <person name="Benslimane H."/>
            <person name="Strelkov S.E."/>
            <person name="Turner J."/>
            <person name="Liu Z."/>
            <person name="Moffat C.S."/>
        </authorList>
    </citation>
    <scope>NUCLEOTIDE SEQUENCE [LARGE SCALE GENOMIC DNA]</scope>
</reference>
<comment type="caution">
    <text evidence="2">The sequence shown here is derived from an EMBL/GenBank/DDBJ whole genome shotgun (WGS) entry which is preliminary data.</text>
</comment>
<dbReference type="Proteomes" id="UP000249757">
    <property type="component" value="Unassembled WGS sequence"/>
</dbReference>
<keyword evidence="3" id="KW-1185">Reference proteome</keyword>
<organism evidence="2 3">
    <name type="scientific">Pyrenophora tritici-repentis</name>
    <dbReference type="NCBI Taxonomy" id="45151"/>
    <lineage>
        <taxon>Eukaryota</taxon>
        <taxon>Fungi</taxon>
        <taxon>Dikarya</taxon>
        <taxon>Ascomycota</taxon>
        <taxon>Pezizomycotina</taxon>
        <taxon>Dothideomycetes</taxon>
        <taxon>Pleosporomycetidae</taxon>
        <taxon>Pleosporales</taxon>
        <taxon>Pleosporineae</taxon>
        <taxon>Pleosporaceae</taxon>
        <taxon>Pyrenophora</taxon>
    </lineage>
</organism>
<dbReference type="OrthoDB" id="10449638at2759"/>
<evidence type="ECO:0000313" key="3">
    <source>
        <dbReference type="Proteomes" id="UP000249757"/>
    </source>
</evidence>
<evidence type="ECO:0000313" key="2">
    <source>
        <dbReference type="EMBL" id="KAI1519414.1"/>
    </source>
</evidence>
<proteinExistence type="predicted"/>
<accession>A0A922NRG8</accession>
<feature type="region of interest" description="Disordered" evidence="1">
    <location>
        <begin position="87"/>
        <end position="192"/>
    </location>
</feature>
<sequence length="287" mass="32264">MAYLLLPSDTTTESVQETHTPQTIPIRFAGTTSGDMAYNYNPIEHSSEESETRRSGGIIYADLYEPYEVEAAVPTPLVWEKQARAPAAQALPSRPTEAHIRRSYSDPSPYRGARVQQHRGSGGVASSSTGRVTRQSQSLQARPQPLPHDEPTPQAPSLLTYHTPQNLDWHDTTRRPNPRPQLHLSHIPTRDYERPSYGPLCSPLTHNENFFDDTIFTPFTADSAVSLRPTRRRASDAGARQNRISLAPLEAQYMRRDIQGFRVLSTTLGRLKHMGRVVAEGFWKDRP</sequence>
<dbReference type="EMBL" id="NRDI02000002">
    <property type="protein sequence ID" value="KAI1519414.1"/>
    <property type="molecule type" value="Genomic_DNA"/>
</dbReference>
<feature type="compositionally biased region" description="Polar residues" evidence="1">
    <location>
        <begin position="155"/>
        <end position="166"/>
    </location>
</feature>
<protein>
    <submittedName>
        <fullName evidence="2">Uncharacterized protein</fullName>
    </submittedName>
</protein>
<dbReference type="AlphaFoldDB" id="A0A922NRG8"/>